<keyword evidence="2" id="KW-1185">Reference proteome</keyword>
<protein>
    <submittedName>
        <fullName evidence="1">Uncharacterized protein</fullName>
    </submittedName>
</protein>
<dbReference type="AlphaFoldDB" id="A0A7W4V2D4"/>
<reference evidence="1 2" key="1">
    <citation type="submission" date="2020-08" db="EMBL/GenBank/DDBJ databases">
        <title>Sequencing the genomes of 1000 actinobacteria strains.</title>
        <authorList>
            <person name="Klenk H.-P."/>
        </authorList>
    </citation>
    <scope>NUCLEOTIDE SEQUENCE [LARGE SCALE GENOMIC DNA]</scope>
    <source>
        <strain evidence="1 2">DSM 27099</strain>
    </source>
</reference>
<accession>A0A7W4V2D4</accession>
<name>A0A7W4V2D4_9MICO</name>
<dbReference type="EMBL" id="JACHWQ010000002">
    <property type="protein sequence ID" value="MBB2975546.1"/>
    <property type="molecule type" value="Genomic_DNA"/>
</dbReference>
<proteinExistence type="predicted"/>
<dbReference type="RefSeq" id="WP_241246278.1">
    <property type="nucleotide sequence ID" value="NZ_CP049255.1"/>
</dbReference>
<gene>
    <name evidence="1" type="ORF">FHX49_001112</name>
</gene>
<evidence type="ECO:0000313" key="2">
    <source>
        <dbReference type="Proteomes" id="UP000529310"/>
    </source>
</evidence>
<dbReference type="Proteomes" id="UP000529310">
    <property type="component" value="Unassembled WGS sequence"/>
</dbReference>
<organism evidence="1 2">
    <name type="scientific">Microbacterium endophyticum</name>
    <dbReference type="NCBI Taxonomy" id="1526412"/>
    <lineage>
        <taxon>Bacteria</taxon>
        <taxon>Bacillati</taxon>
        <taxon>Actinomycetota</taxon>
        <taxon>Actinomycetes</taxon>
        <taxon>Micrococcales</taxon>
        <taxon>Microbacteriaceae</taxon>
        <taxon>Microbacterium</taxon>
    </lineage>
</organism>
<sequence length="82" mass="8883">MSALSSTGNSFEGTVEVRRWLQDMLNVFEIHVTVSEIAECAEVVTATIEWSASAPPDLRLTGTHTLAITPVDGKVAKLVLDR</sequence>
<evidence type="ECO:0000313" key="1">
    <source>
        <dbReference type="EMBL" id="MBB2975546.1"/>
    </source>
</evidence>
<comment type="caution">
    <text evidence="1">The sequence shown here is derived from an EMBL/GenBank/DDBJ whole genome shotgun (WGS) entry which is preliminary data.</text>
</comment>
<dbReference type="Gene3D" id="3.10.450.50">
    <property type="match status" value="1"/>
</dbReference>